<proteinExistence type="predicted"/>
<dbReference type="Proteomes" id="UP000265100">
    <property type="component" value="Chromosome 9"/>
</dbReference>
<keyword evidence="4" id="KW-0206">Cytoskeleton</keyword>
<feature type="domain" description="Enkurin" evidence="8">
    <location>
        <begin position="214"/>
        <end position="306"/>
    </location>
</feature>
<comment type="subcellular location">
    <subcellularLocation>
        <location evidence="1">Cell projection</location>
        <location evidence="1">Cilium</location>
    </subcellularLocation>
    <subcellularLocation>
        <location evidence="2">Cytoplasm</location>
        <location evidence="2">Cytoskeleton</location>
    </subcellularLocation>
</comment>
<feature type="region of interest" description="Disordered" evidence="7">
    <location>
        <begin position="321"/>
        <end position="345"/>
    </location>
</feature>
<dbReference type="GO" id="GO:0005879">
    <property type="term" value="C:axonemal microtubule"/>
    <property type="evidence" value="ECO:0007669"/>
    <property type="project" value="TreeGrafter"/>
</dbReference>
<evidence type="ECO:0000256" key="3">
    <source>
        <dbReference type="ARBA" id="ARBA00022490"/>
    </source>
</evidence>
<evidence type="ECO:0000256" key="5">
    <source>
        <dbReference type="ARBA" id="ARBA00023273"/>
    </source>
</evidence>
<dbReference type="Ensembl" id="ENSACLT00000077338.1">
    <property type="protein sequence ID" value="ENSACLP00000051650.1"/>
    <property type="gene ID" value="ENSACLG00000036353.1"/>
</dbReference>
<keyword evidence="6" id="KW-0175">Coiled coil</keyword>
<dbReference type="InterPro" id="IPR052102">
    <property type="entry name" value="Enkurin_domain-protein"/>
</dbReference>
<reference evidence="9" key="2">
    <citation type="submission" date="2025-08" db="UniProtKB">
        <authorList>
            <consortium name="Ensembl"/>
        </authorList>
    </citation>
    <scope>IDENTIFICATION</scope>
</reference>
<feature type="region of interest" description="Disordered" evidence="7">
    <location>
        <begin position="118"/>
        <end position="154"/>
    </location>
</feature>
<evidence type="ECO:0000256" key="2">
    <source>
        <dbReference type="ARBA" id="ARBA00004245"/>
    </source>
</evidence>
<evidence type="ECO:0000313" key="10">
    <source>
        <dbReference type="Proteomes" id="UP000265100"/>
    </source>
</evidence>
<name>A0AAX7T5X5_ASTCA</name>
<reference evidence="9" key="3">
    <citation type="submission" date="2025-09" db="UniProtKB">
        <authorList>
            <consortium name="Ensembl"/>
        </authorList>
    </citation>
    <scope>IDENTIFICATION</scope>
</reference>
<sequence>MRHFPTAHERNICCSCFLATSWCQTNLEILRLLAFKRSYGTLSLIASLFMMSEDVHLPESAFNLLPVEDKKKEKAPRYVSKFRPAVMLERKLVKEPIRTMGPARLELPSPENFLKKHSKEPKLPEQTQSSKDVHKTCSFTERKPPVPRRNDKPLMGIHTKRDFLKETPELVPMKPQPACVDTSKGHKQVLENSGLVPKFITRKDFGRVPAYLQQRSEAERRAREEYENFVKAEREQRAMKHMTEEERQAILKRLKETWDKLHHEYQALPLIIDTMSQRATKDCLERQMKQLEDDIDLFERFLSPFPRLQWPAMRPRASTASHEADYPCKSPQPKQRFPFAQMTQA</sequence>
<keyword evidence="3" id="KW-0963">Cytoplasm</keyword>
<evidence type="ECO:0000256" key="4">
    <source>
        <dbReference type="ARBA" id="ARBA00023212"/>
    </source>
</evidence>
<reference evidence="9" key="1">
    <citation type="submission" date="2018-05" db="EMBL/GenBank/DDBJ databases">
        <authorList>
            <person name="Datahose"/>
        </authorList>
    </citation>
    <scope>NUCLEOTIDE SEQUENCE</scope>
</reference>
<feature type="coiled-coil region" evidence="6">
    <location>
        <begin position="274"/>
        <end position="301"/>
    </location>
</feature>
<evidence type="ECO:0000259" key="8">
    <source>
        <dbReference type="PROSITE" id="PS51665"/>
    </source>
</evidence>
<dbReference type="PANTHER" id="PTHR21490">
    <property type="entry name" value="ENKURIN-RELATED"/>
    <property type="match status" value="1"/>
</dbReference>
<protein>
    <submittedName>
        <fullName evidence="9">Enkurin, TRPC channel interacting protein</fullName>
    </submittedName>
</protein>
<dbReference type="InterPro" id="IPR027012">
    <property type="entry name" value="Enkurin_dom"/>
</dbReference>
<evidence type="ECO:0000256" key="7">
    <source>
        <dbReference type="SAM" id="MobiDB-lite"/>
    </source>
</evidence>
<dbReference type="PANTHER" id="PTHR21490:SF0">
    <property type="entry name" value="ENKURIN"/>
    <property type="match status" value="1"/>
</dbReference>
<dbReference type="AlphaFoldDB" id="A0AAX7T5X5"/>
<evidence type="ECO:0000256" key="6">
    <source>
        <dbReference type="SAM" id="Coils"/>
    </source>
</evidence>
<organism evidence="9 10">
    <name type="scientific">Astatotilapia calliptera</name>
    <name type="common">Eastern happy</name>
    <name type="synonym">Chromis callipterus</name>
    <dbReference type="NCBI Taxonomy" id="8154"/>
    <lineage>
        <taxon>Eukaryota</taxon>
        <taxon>Metazoa</taxon>
        <taxon>Chordata</taxon>
        <taxon>Craniata</taxon>
        <taxon>Vertebrata</taxon>
        <taxon>Euteleostomi</taxon>
        <taxon>Actinopterygii</taxon>
        <taxon>Neopterygii</taxon>
        <taxon>Teleostei</taxon>
        <taxon>Neoteleostei</taxon>
        <taxon>Acanthomorphata</taxon>
        <taxon>Ovalentaria</taxon>
        <taxon>Cichlomorphae</taxon>
        <taxon>Cichliformes</taxon>
        <taxon>Cichlidae</taxon>
        <taxon>African cichlids</taxon>
        <taxon>Pseudocrenilabrinae</taxon>
        <taxon>Haplochromini</taxon>
        <taxon>Astatotilapia</taxon>
    </lineage>
</organism>
<keyword evidence="10" id="KW-1185">Reference proteome</keyword>
<dbReference type="GO" id="GO:0001669">
    <property type="term" value="C:acrosomal vesicle"/>
    <property type="evidence" value="ECO:0007669"/>
    <property type="project" value="TreeGrafter"/>
</dbReference>
<dbReference type="Pfam" id="PF13864">
    <property type="entry name" value="Enkurin"/>
    <property type="match status" value="1"/>
</dbReference>
<evidence type="ECO:0000313" key="9">
    <source>
        <dbReference type="Ensembl" id="ENSACLP00000051650.1"/>
    </source>
</evidence>
<feature type="compositionally biased region" description="Basic and acidic residues" evidence="7">
    <location>
        <begin position="131"/>
        <end position="152"/>
    </location>
</feature>
<keyword evidence="5" id="KW-0966">Cell projection</keyword>
<dbReference type="PROSITE" id="PS51665">
    <property type="entry name" value="ENKURIN"/>
    <property type="match status" value="1"/>
</dbReference>
<dbReference type="GeneTree" id="ENSGT00940000153866"/>
<accession>A0AAX7T5X5</accession>
<dbReference type="GO" id="GO:0005516">
    <property type="term" value="F:calmodulin binding"/>
    <property type="evidence" value="ECO:0007669"/>
    <property type="project" value="TreeGrafter"/>
</dbReference>
<evidence type="ECO:0000256" key="1">
    <source>
        <dbReference type="ARBA" id="ARBA00004138"/>
    </source>
</evidence>